<dbReference type="GeneID" id="101239095"/>
<evidence type="ECO:0000313" key="10">
    <source>
        <dbReference type="Proteomes" id="UP001652625"/>
    </source>
</evidence>
<protein>
    <submittedName>
        <fullName evidence="11">Uncharacterized protein LOC101239095 isoform X2</fullName>
    </submittedName>
</protein>
<evidence type="ECO:0000313" key="11">
    <source>
        <dbReference type="RefSeq" id="XP_065648629.1"/>
    </source>
</evidence>
<dbReference type="InterPro" id="IPR006593">
    <property type="entry name" value="Cyt_b561/ferric_Rdtase_TM"/>
</dbReference>
<dbReference type="Gene3D" id="1.20.120.1770">
    <property type="match status" value="1"/>
</dbReference>
<name>A0ABM4BI21_HYDVU</name>
<feature type="chain" id="PRO_5046647583" evidence="8">
    <location>
        <begin position="17"/>
        <end position="641"/>
    </location>
</feature>
<feature type="signal peptide" evidence="8">
    <location>
        <begin position="1"/>
        <end position="16"/>
    </location>
</feature>
<feature type="transmembrane region" description="Helical" evidence="7">
    <location>
        <begin position="424"/>
        <end position="444"/>
    </location>
</feature>
<feature type="domain" description="Cytochrome b561" evidence="9">
    <location>
        <begin position="385"/>
        <end position="584"/>
    </location>
</feature>
<comment type="subcellular location">
    <subcellularLocation>
        <location evidence="1">Membrane</location>
    </subcellularLocation>
</comment>
<keyword evidence="5 7" id="KW-1133">Transmembrane helix</keyword>
<dbReference type="SMART" id="SM00665">
    <property type="entry name" value="B561"/>
    <property type="match status" value="1"/>
</dbReference>
<keyword evidence="2" id="KW-0813">Transport</keyword>
<feature type="transmembrane region" description="Helical" evidence="7">
    <location>
        <begin position="614"/>
        <end position="638"/>
    </location>
</feature>
<evidence type="ECO:0000256" key="2">
    <source>
        <dbReference type="ARBA" id="ARBA00022448"/>
    </source>
</evidence>
<keyword evidence="8" id="KW-0732">Signal</keyword>
<accession>A0ABM4BI21</accession>
<dbReference type="InterPro" id="IPR045879">
    <property type="entry name" value="B561A"/>
</dbReference>
<feature type="transmembrane region" description="Helical" evidence="7">
    <location>
        <begin position="556"/>
        <end position="580"/>
    </location>
</feature>
<keyword evidence="3 7" id="KW-0812">Transmembrane</keyword>
<keyword evidence="6 7" id="KW-0472">Membrane</keyword>
<dbReference type="Proteomes" id="UP001652625">
    <property type="component" value="Chromosome 03"/>
</dbReference>
<evidence type="ECO:0000259" key="9">
    <source>
        <dbReference type="PROSITE" id="PS50939"/>
    </source>
</evidence>
<dbReference type="PANTHER" id="PTHR47281:SF1">
    <property type="entry name" value="OS09G0557700 PROTEIN"/>
    <property type="match status" value="1"/>
</dbReference>
<dbReference type="CDD" id="cd08760">
    <property type="entry name" value="Cyt_b561_FRRS1_like"/>
    <property type="match status" value="1"/>
</dbReference>
<evidence type="ECO:0000256" key="6">
    <source>
        <dbReference type="ARBA" id="ARBA00023136"/>
    </source>
</evidence>
<dbReference type="PANTHER" id="PTHR47281">
    <property type="entry name" value="OS09G0557700 PROTEIN"/>
    <property type="match status" value="1"/>
</dbReference>
<gene>
    <name evidence="11" type="primary">LOC101239095</name>
</gene>
<proteinExistence type="predicted"/>
<evidence type="ECO:0000256" key="3">
    <source>
        <dbReference type="ARBA" id="ARBA00022692"/>
    </source>
</evidence>
<reference evidence="11" key="1">
    <citation type="submission" date="2025-08" db="UniProtKB">
        <authorList>
            <consortium name="RefSeq"/>
        </authorList>
    </citation>
    <scope>IDENTIFICATION</scope>
</reference>
<keyword evidence="10" id="KW-1185">Reference proteome</keyword>
<evidence type="ECO:0000256" key="8">
    <source>
        <dbReference type="SAM" id="SignalP"/>
    </source>
</evidence>
<evidence type="ECO:0000256" key="5">
    <source>
        <dbReference type="ARBA" id="ARBA00022989"/>
    </source>
</evidence>
<dbReference type="RefSeq" id="XP_065648629.1">
    <property type="nucleotide sequence ID" value="XM_065792557.1"/>
</dbReference>
<feature type="transmembrane region" description="Helical" evidence="7">
    <location>
        <begin position="495"/>
        <end position="518"/>
    </location>
</feature>
<sequence length="641" mass="70982">MLICFSVLNFLSLAIAQLDLSICGNNNVACFRDKEDCTVTDCNAVATYQFDKIQDKIIFVLWGSKDINWVAFGQRNSNSGLFMVTIRGQYCVRSGNVLLGNFNGNSITRNTSPQFVPQGSDIALLESKEMPDGSFFCRFERSKTLDSSNFYQLTNPIYAAIAFGTSLNGNLPSYHGNSYRISVQPINFLLSMYNSAPNNINTSTSTTTKVTLNTTTITTTTTIQGNNNSIQQSTSINKTDLSKCDIEFNCFRNPFGCTSNCIAIATFFYDKSTNKYVNELWSSASKKWVAFAQKADNSNPAFMVNLQGQYCLLASSTVVLGSLDATTITTNDAPVWITTIPGVEMIASTVFNDGSFSCRYTSNANPSKSNLFLAIAFGSSTNGQLPSYHGYDSYSKSDGKVNLLAIQKISSAGSSLSNLIKGHGILMTLAWLFFATCGIFMSRYMKPFLKTKINGKDTWFRMHQLFMSSTLICFVVGLILILVEFKGRWSKNAGVHHILGLTAIVLGLVQPCIALLRCTPDHKDRYIFNWVHRLIGMLAWFIAAIAVIYGLKLLNINHVAVVIFIPVVIVLFVVLDLILLKNRPNLEKSKPQVTYSSTQFDMETTSKENKIDEYISTFFMVVLYMFVAAIAIAVSISIGKF</sequence>
<dbReference type="PROSITE" id="PS50939">
    <property type="entry name" value="CYTOCHROME_B561"/>
    <property type="match status" value="1"/>
</dbReference>
<evidence type="ECO:0000256" key="7">
    <source>
        <dbReference type="SAM" id="Phobius"/>
    </source>
</evidence>
<evidence type="ECO:0000256" key="4">
    <source>
        <dbReference type="ARBA" id="ARBA00022982"/>
    </source>
</evidence>
<feature type="transmembrane region" description="Helical" evidence="7">
    <location>
        <begin position="465"/>
        <end position="483"/>
    </location>
</feature>
<evidence type="ECO:0000256" key="1">
    <source>
        <dbReference type="ARBA" id="ARBA00004370"/>
    </source>
</evidence>
<keyword evidence="4" id="KW-0249">Electron transport</keyword>
<feature type="transmembrane region" description="Helical" evidence="7">
    <location>
        <begin position="530"/>
        <end position="550"/>
    </location>
</feature>
<dbReference type="Pfam" id="PF03188">
    <property type="entry name" value="Cytochrom_B561"/>
    <property type="match status" value="1"/>
</dbReference>
<organism evidence="10 11">
    <name type="scientific">Hydra vulgaris</name>
    <name type="common">Hydra</name>
    <name type="synonym">Hydra attenuata</name>
    <dbReference type="NCBI Taxonomy" id="6087"/>
    <lineage>
        <taxon>Eukaryota</taxon>
        <taxon>Metazoa</taxon>
        <taxon>Cnidaria</taxon>
        <taxon>Hydrozoa</taxon>
        <taxon>Hydroidolina</taxon>
        <taxon>Anthoathecata</taxon>
        <taxon>Aplanulata</taxon>
        <taxon>Hydridae</taxon>
        <taxon>Hydra</taxon>
    </lineage>
</organism>